<accession>A0A397JVS8</accession>
<dbReference type="EMBL" id="PQFF01000020">
    <property type="protein sequence ID" value="RHZ88520.1"/>
    <property type="molecule type" value="Genomic_DNA"/>
</dbReference>
<reference evidence="1 2" key="1">
    <citation type="submission" date="2018-08" db="EMBL/GenBank/DDBJ databases">
        <title>Genome and evolution of the arbuscular mycorrhizal fungus Diversispora epigaea (formerly Glomus versiforme) and its bacterial endosymbionts.</title>
        <authorList>
            <person name="Sun X."/>
            <person name="Fei Z."/>
            <person name="Harrison M."/>
        </authorList>
    </citation>
    <scope>NUCLEOTIDE SEQUENCE [LARGE SCALE GENOMIC DNA]</scope>
    <source>
        <strain evidence="1 2">IT104</strain>
    </source>
</reference>
<sequence>MEYKPKTTRDKREYDVSPDKNITNTIKTEKCVAAKKNKCFDEAKTLKKAQIKNMEYKPKTTRDKREYDVSPDKNITNTIKTEKCVAAKKNKCFDEAVERKKSFKTKKLKNLDDK</sequence>
<dbReference type="AlphaFoldDB" id="A0A397JVS8"/>
<proteinExistence type="predicted"/>
<comment type="caution">
    <text evidence="1">The sequence shown here is derived from an EMBL/GenBank/DDBJ whole genome shotgun (WGS) entry which is preliminary data.</text>
</comment>
<dbReference type="Proteomes" id="UP000266861">
    <property type="component" value="Unassembled WGS sequence"/>
</dbReference>
<protein>
    <submittedName>
        <fullName evidence="1">Uncharacterized protein</fullName>
    </submittedName>
</protein>
<evidence type="ECO:0000313" key="1">
    <source>
        <dbReference type="EMBL" id="RHZ88520.1"/>
    </source>
</evidence>
<gene>
    <name evidence="1" type="ORF">Glove_22g208</name>
</gene>
<dbReference type="OrthoDB" id="2408118at2759"/>
<evidence type="ECO:0000313" key="2">
    <source>
        <dbReference type="Proteomes" id="UP000266861"/>
    </source>
</evidence>
<keyword evidence="2" id="KW-1185">Reference proteome</keyword>
<organism evidence="1 2">
    <name type="scientific">Diversispora epigaea</name>
    <dbReference type="NCBI Taxonomy" id="1348612"/>
    <lineage>
        <taxon>Eukaryota</taxon>
        <taxon>Fungi</taxon>
        <taxon>Fungi incertae sedis</taxon>
        <taxon>Mucoromycota</taxon>
        <taxon>Glomeromycotina</taxon>
        <taxon>Glomeromycetes</taxon>
        <taxon>Diversisporales</taxon>
        <taxon>Diversisporaceae</taxon>
        <taxon>Diversispora</taxon>
    </lineage>
</organism>
<name>A0A397JVS8_9GLOM</name>